<dbReference type="AlphaFoldDB" id="A0A8H6MW80"/>
<protein>
    <submittedName>
        <fullName evidence="2">Uncharacterized protein</fullName>
    </submittedName>
</protein>
<proteinExistence type="predicted"/>
<evidence type="ECO:0000313" key="2">
    <source>
        <dbReference type="EMBL" id="KAF6810558.1"/>
    </source>
</evidence>
<feature type="region of interest" description="Disordered" evidence="1">
    <location>
        <begin position="324"/>
        <end position="343"/>
    </location>
</feature>
<organism evidence="2 3">
    <name type="scientific">Colletotrichum sojae</name>
    <dbReference type="NCBI Taxonomy" id="2175907"/>
    <lineage>
        <taxon>Eukaryota</taxon>
        <taxon>Fungi</taxon>
        <taxon>Dikarya</taxon>
        <taxon>Ascomycota</taxon>
        <taxon>Pezizomycotina</taxon>
        <taxon>Sordariomycetes</taxon>
        <taxon>Hypocreomycetidae</taxon>
        <taxon>Glomerellales</taxon>
        <taxon>Glomerellaceae</taxon>
        <taxon>Colletotrichum</taxon>
        <taxon>Colletotrichum orchidearum species complex</taxon>
    </lineage>
</organism>
<dbReference type="EMBL" id="WIGN01000085">
    <property type="protein sequence ID" value="KAF6810558.1"/>
    <property type="molecule type" value="Genomic_DNA"/>
</dbReference>
<feature type="region of interest" description="Disordered" evidence="1">
    <location>
        <begin position="153"/>
        <end position="174"/>
    </location>
</feature>
<name>A0A8H6MW80_9PEZI</name>
<gene>
    <name evidence="2" type="ORF">CSOJ01_06237</name>
</gene>
<accession>A0A8H6MW80</accession>
<reference evidence="2 3" key="1">
    <citation type="journal article" date="2020" name="Phytopathology">
        <title>Genome Sequence Resources of Colletotrichum truncatum, C. plurivorum, C. musicola, and C. sojae: Four Species Pathogenic to Soybean (Glycine max).</title>
        <authorList>
            <person name="Rogerio F."/>
            <person name="Boufleur T.R."/>
            <person name="Ciampi-Guillardi M."/>
            <person name="Sukno S.A."/>
            <person name="Thon M.R."/>
            <person name="Massola Junior N.S."/>
            <person name="Baroncelli R."/>
        </authorList>
    </citation>
    <scope>NUCLEOTIDE SEQUENCE [LARGE SCALE GENOMIC DNA]</scope>
    <source>
        <strain evidence="2 3">LFN0009</strain>
    </source>
</reference>
<evidence type="ECO:0000313" key="3">
    <source>
        <dbReference type="Proteomes" id="UP000652219"/>
    </source>
</evidence>
<keyword evidence="3" id="KW-1185">Reference proteome</keyword>
<dbReference type="Proteomes" id="UP000652219">
    <property type="component" value="Unassembled WGS sequence"/>
</dbReference>
<evidence type="ECO:0000256" key="1">
    <source>
        <dbReference type="SAM" id="MobiDB-lite"/>
    </source>
</evidence>
<sequence length="343" mass="37491">MWQRIHGRLCRCQKTEVLGWSVPCFALHGNCSDSHAVLQGGRWMKARMRFKVKVYPHTYIDLYSTRCVSHDKVAAHAAKWPQGLHRTAHDVANVGMDIPGLLEGLQRSDGGAPRSCIAHLPPATQGRGVVGTLRMPPVPSVAFAMANGISMSPCRAPSTTEREGKNGSVSPEAANDDRRRAYVYPVKILHLVPLQHTVWTSNITSPLRVGEVRLLNGLTSASDLPPITSAIPLVREYEATSKWNAHLAASPLPTMDFRVSNIVTSVTFVVAVQCGFAAPAKHWPTCDALPPQTMRSPLLQKYKLCIVDDELPLNHDVEFPELPEEPIALSDASNAKRPGSNSP</sequence>
<comment type="caution">
    <text evidence="2">The sequence shown here is derived from an EMBL/GenBank/DDBJ whole genome shotgun (WGS) entry which is preliminary data.</text>
</comment>